<reference evidence="2" key="1">
    <citation type="submission" date="2011-04" db="EMBL/GenBank/DDBJ databases">
        <title>The complete genome of Treponema brennaborense DSM 12168.</title>
        <authorList>
            <person name="Lucas S."/>
            <person name="Han J."/>
            <person name="Lapidus A."/>
            <person name="Bruce D."/>
            <person name="Goodwin L."/>
            <person name="Pitluck S."/>
            <person name="Peters L."/>
            <person name="Kyrpides N."/>
            <person name="Mavromatis K."/>
            <person name="Ivanova N."/>
            <person name="Mikhailova N."/>
            <person name="Pagani I."/>
            <person name="Teshima H."/>
            <person name="Detter J.C."/>
            <person name="Tapia R."/>
            <person name="Han C."/>
            <person name="Land M."/>
            <person name="Hauser L."/>
            <person name="Markowitz V."/>
            <person name="Cheng J.-F."/>
            <person name="Hugenholtz P."/>
            <person name="Woyke T."/>
            <person name="Wu D."/>
            <person name="Gronow S."/>
            <person name="Wellnitz S."/>
            <person name="Brambilla E."/>
            <person name="Klenk H.-P."/>
            <person name="Eisen J.A."/>
        </authorList>
    </citation>
    <scope>NUCLEOTIDE SEQUENCE [LARGE SCALE GENOMIC DNA]</scope>
    <source>
        <strain evidence="2">DSM 12168 / CIP 105900 / DD5/3</strain>
    </source>
</reference>
<organism evidence="1 2">
    <name type="scientific">Treponema brennaborense (strain DSM 12168 / CIP 105900 / DD5/3)</name>
    <dbReference type="NCBI Taxonomy" id="906968"/>
    <lineage>
        <taxon>Bacteria</taxon>
        <taxon>Pseudomonadati</taxon>
        <taxon>Spirochaetota</taxon>
        <taxon>Spirochaetia</taxon>
        <taxon>Spirochaetales</taxon>
        <taxon>Treponemataceae</taxon>
        <taxon>Treponema</taxon>
    </lineage>
</organism>
<dbReference type="eggNOG" id="COG1011">
    <property type="taxonomic scope" value="Bacteria"/>
</dbReference>
<dbReference type="AlphaFoldDB" id="F4LNV8"/>
<sequence length="208" mass="23747">MLFIFDMGGVVTDNVVVIPRIAEKLGITESDFYRFAKQSALPETIAAAKRGPNPYAEGGLADLQRGTLDEAQFWYNFEKVSGIAVPCDYWRFYFQPEKIAGTYQLIEALRKKYRVVAGTNTIRCHYDVHNERGDYACFDKVYASHLMGIIKPDAEFWHFILEMERTPPEQTVFFDDNEDNVRAALKLGIQAHLFTSSDEAASAVREWL</sequence>
<dbReference type="HOGENOM" id="CLU_045011_9_5_12"/>
<dbReference type="InterPro" id="IPR023214">
    <property type="entry name" value="HAD_sf"/>
</dbReference>
<dbReference type="GO" id="GO:0016787">
    <property type="term" value="F:hydrolase activity"/>
    <property type="evidence" value="ECO:0007669"/>
    <property type="project" value="UniProtKB-KW"/>
</dbReference>
<dbReference type="Proteomes" id="UP000006546">
    <property type="component" value="Chromosome"/>
</dbReference>
<accession>F4LNV8</accession>
<dbReference type="SFLD" id="SFLDG01129">
    <property type="entry name" value="C1.5:_HAD__Beta-PGM__Phosphata"/>
    <property type="match status" value="1"/>
</dbReference>
<evidence type="ECO:0000313" key="1">
    <source>
        <dbReference type="EMBL" id="AEE17935.1"/>
    </source>
</evidence>
<dbReference type="OrthoDB" id="359207at2"/>
<dbReference type="Pfam" id="PF00702">
    <property type="entry name" value="Hydrolase"/>
    <property type="match status" value="1"/>
</dbReference>
<protein>
    <submittedName>
        <fullName evidence="1">HAD-superfamily hydrolase, subfamily IA, variant 3</fullName>
    </submittedName>
</protein>
<dbReference type="RefSeq" id="WP_013759636.1">
    <property type="nucleotide sequence ID" value="NC_015500.1"/>
</dbReference>
<proteinExistence type="predicted"/>
<dbReference type="KEGG" id="tbe:Trebr_2529"/>
<dbReference type="InterPro" id="IPR023198">
    <property type="entry name" value="PGP-like_dom2"/>
</dbReference>
<gene>
    <name evidence="1" type="ordered locus">Trebr_2529</name>
</gene>
<dbReference type="PANTHER" id="PTHR43611:SF3">
    <property type="entry name" value="FLAVIN MONONUCLEOTIDE HYDROLASE 1, CHLOROPLATIC"/>
    <property type="match status" value="1"/>
</dbReference>
<dbReference type="PANTHER" id="PTHR43611">
    <property type="entry name" value="ALPHA-D-GLUCOSE 1-PHOSPHATE PHOSPHATASE"/>
    <property type="match status" value="1"/>
</dbReference>
<keyword evidence="2" id="KW-1185">Reference proteome</keyword>
<dbReference type="NCBIfam" id="TIGR01509">
    <property type="entry name" value="HAD-SF-IA-v3"/>
    <property type="match status" value="1"/>
</dbReference>
<dbReference type="EMBL" id="CP002696">
    <property type="protein sequence ID" value="AEE17935.1"/>
    <property type="molecule type" value="Genomic_DNA"/>
</dbReference>
<dbReference type="InterPro" id="IPR006439">
    <property type="entry name" value="HAD-SF_hydro_IA"/>
</dbReference>
<dbReference type="STRING" id="906968.Trebr_2529"/>
<dbReference type="Gene3D" id="1.10.150.240">
    <property type="entry name" value="Putative phosphatase, domain 2"/>
    <property type="match status" value="1"/>
</dbReference>
<keyword evidence="1" id="KW-0378">Hydrolase</keyword>
<evidence type="ECO:0000313" key="2">
    <source>
        <dbReference type="Proteomes" id="UP000006546"/>
    </source>
</evidence>
<dbReference type="InterPro" id="IPR036412">
    <property type="entry name" value="HAD-like_sf"/>
</dbReference>
<dbReference type="CDD" id="cd02603">
    <property type="entry name" value="HAD_sEH-N_like"/>
    <property type="match status" value="1"/>
</dbReference>
<dbReference type="Gene3D" id="3.40.50.1000">
    <property type="entry name" value="HAD superfamily/HAD-like"/>
    <property type="match status" value="1"/>
</dbReference>
<name>F4LNV8_TREBD</name>
<dbReference type="SFLD" id="SFLDS00003">
    <property type="entry name" value="Haloacid_Dehalogenase"/>
    <property type="match status" value="1"/>
</dbReference>
<dbReference type="SUPFAM" id="SSF56784">
    <property type="entry name" value="HAD-like"/>
    <property type="match status" value="1"/>
</dbReference>